<dbReference type="OrthoDB" id="6423258at2759"/>
<organism evidence="2 3">
    <name type="scientific">Trichonephila clavata</name>
    <name type="common">Joro spider</name>
    <name type="synonym">Nephila clavata</name>
    <dbReference type="NCBI Taxonomy" id="2740835"/>
    <lineage>
        <taxon>Eukaryota</taxon>
        <taxon>Metazoa</taxon>
        <taxon>Ecdysozoa</taxon>
        <taxon>Arthropoda</taxon>
        <taxon>Chelicerata</taxon>
        <taxon>Arachnida</taxon>
        <taxon>Araneae</taxon>
        <taxon>Araneomorphae</taxon>
        <taxon>Entelegynae</taxon>
        <taxon>Araneoidea</taxon>
        <taxon>Nephilidae</taxon>
        <taxon>Trichonephila</taxon>
    </lineage>
</organism>
<evidence type="ECO:0000313" key="2">
    <source>
        <dbReference type="EMBL" id="GFQ77533.1"/>
    </source>
</evidence>
<accession>A0A8X6G9J8</accession>
<dbReference type="AlphaFoldDB" id="A0A8X6G9J8"/>
<gene>
    <name evidence="2" type="primary">NCL1_44737</name>
    <name evidence="2" type="ORF">TNCT_593741</name>
</gene>
<feature type="region of interest" description="Disordered" evidence="1">
    <location>
        <begin position="530"/>
        <end position="552"/>
    </location>
</feature>
<dbReference type="Proteomes" id="UP000887116">
    <property type="component" value="Unassembled WGS sequence"/>
</dbReference>
<evidence type="ECO:0000256" key="1">
    <source>
        <dbReference type="SAM" id="MobiDB-lite"/>
    </source>
</evidence>
<name>A0A8X6G9J8_TRICU</name>
<comment type="caution">
    <text evidence="2">The sequence shown here is derived from an EMBL/GenBank/DDBJ whole genome shotgun (WGS) entry which is preliminary data.</text>
</comment>
<proteinExistence type="predicted"/>
<keyword evidence="3" id="KW-1185">Reference proteome</keyword>
<sequence length="1172" mass="136695">MYVVPPVLQDLSLWASGRSTKIWEVSTPPKNSISWSIVLPYVITSQNPEWHKTLLGDEKEIAELMEKKKLGTNTLNFKSIKNQIKKFNPFKNQHSFFYNKDVIKIVRMFDLKLNRYANFLKKNSRDWSDNLKLTATAKMLNCYVEVYEIDSSGNKVNVATYSPVQPVDSKEKIILFQHTMVPKKLKSKTFSTQDEKITNMFALGMSLEHVVPLRRDALGHILKRAKLDSRCIHDIQHSFNYSDNFLVFLLTKNSLHEIVPLLFVSPYIAWKLEAAGFNTDPCSLGPEILSAFYYCLYSDSTLNLHVLYNYASNNFENSDKTTRNPDKETKRALKKIEDTLQKDRLKSNDFSIATNRRNIAFKTFEEISCFNEYQRFIVNEVINLRENSSLETQHNTRKEQFTKKIIMHILDMYFKYFNYPKEASSEDKYGKFENFIKFSEYYENLDNYTCLLFFDHCLFLPKSTENLTNAVHNLFLTVFAYNLFPKCLHGVHCLKCNFSGDLYTLRFIPFSFRSNFFESGRALFTELKNSPENVPKSKSKKPIQNQDSHDPGSIVNKITNSLKYIPEIKNHFLIDRLRRYLEFSINVPLNEDEMNGVLTIERALQVIGETLNTTESSCIIGHLLCSCFPKDVLPDFFKIRNHCLSKYRARAMNGKFMLEKDIFRFDKLQSVMKQVYNIIQPVYLSQLFRIQDFMVKKGLYESEGVHFVLSDNMKKEHNGITRLIDENFKKYKSKYKLLSNNLLNYVENDKRKEKNSKIGQLTTLKFLFTFFGNYCDERSKNERSSTLNDLDELKKVFESKTTVDKTEIDITAHEKQCMIKIISSLRTITVTLFADVDKEPNKISDFRDITAFLKDSTNFSWFTDEEIALISKKVSNYLLKSSTAKKDLEKGLKDNSLKLAKAKELVEVLVTTEKNKNSILENFPHNALKALGKVPSNEQIENDLNELIKFSEKEEGNNLLLKIDFSSDLKEKMLQFLNRKLELLLNRINHIRAILIDGDEEISQLWNWGKSEGIKAHVRYLMAQRYWKERDVRASLEMLLFDCMNILKTRKSLSHLWIKANNLFTGASLRDVLSHGNTILETVGSFLDKDDLPSHFIEKMLELIEDSEALQCFSNLWQKNPLTDFNQFVSILTEDVSKDHSLHNIQKWMEKRSEAEGWQDYLLLLPLKKVNT</sequence>
<dbReference type="EMBL" id="BMAO01011898">
    <property type="protein sequence ID" value="GFQ77533.1"/>
    <property type="molecule type" value="Genomic_DNA"/>
</dbReference>
<reference evidence="2" key="1">
    <citation type="submission" date="2020-07" db="EMBL/GenBank/DDBJ databases">
        <title>Multicomponent nature underlies the extraordinary mechanical properties of spider dragline silk.</title>
        <authorList>
            <person name="Kono N."/>
            <person name="Nakamura H."/>
            <person name="Mori M."/>
            <person name="Yoshida Y."/>
            <person name="Ohtoshi R."/>
            <person name="Malay A.D."/>
            <person name="Moran D.A.P."/>
            <person name="Tomita M."/>
            <person name="Numata K."/>
            <person name="Arakawa K."/>
        </authorList>
    </citation>
    <scope>NUCLEOTIDE SEQUENCE</scope>
</reference>
<evidence type="ECO:0000313" key="3">
    <source>
        <dbReference type="Proteomes" id="UP000887116"/>
    </source>
</evidence>
<protein>
    <submittedName>
        <fullName evidence="2">Uncharacterized protein</fullName>
    </submittedName>
</protein>